<accession>A0ABX0CA65</accession>
<name>A0ABX0CA65_9BIFI</name>
<reference evidence="2 3" key="1">
    <citation type="submission" date="2019-10" db="EMBL/GenBank/DDBJ databases">
        <title>Bifidobacterium from non-human primates.</title>
        <authorList>
            <person name="Modesto M."/>
        </authorList>
    </citation>
    <scope>NUCLEOTIDE SEQUENCE [LARGE SCALE GENOMIC DNA]</scope>
    <source>
        <strain evidence="2 3">SMA1</strain>
    </source>
</reference>
<dbReference type="Proteomes" id="UP000475155">
    <property type="component" value="Unassembled WGS sequence"/>
</dbReference>
<organism evidence="2 3">
    <name type="scientific">Bifidobacterium saimiriisciurei</name>
    <dbReference type="NCBI Taxonomy" id="2661627"/>
    <lineage>
        <taxon>Bacteria</taxon>
        <taxon>Bacillati</taxon>
        <taxon>Actinomycetota</taxon>
        <taxon>Actinomycetes</taxon>
        <taxon>Bifidobacteriales</taxon>
        <taxon>Bifidobacteriaceae</taxon>
        <taxon>Bifidobacterium</taxon>
    </lineage>
</organism>
<protein>
    <recommendedName>
        <fullName evidence="1">Polysaccharide pyruvyl transferase domain-containing protein</fullName>
    </recommendedName>
</protein>
<gene>
    <name evidence="2" type="ORF">GFD18_05145</name>
</gene>
<dbReference type="Pfam" id="PF04230">
    <property type="entry name" value="PS_pyruv_trans"/>
    <property type="match status" value="1"/>
</dbReference>
<proteinExistence type="predicted"/>
<evidence type="ECO:0000313" key="3">
    <source>
        <dbReference type="Proteomes" id="UP000475155"/>
    </source>
</evidence>
<feature type="domain" description="Polysaccharide pyruvyl transferase" evidence="1">
    <location>
        <begin position="54"/>
        <end position="309"/>
    </location>
</feature>
<dbReference type="InterPro" id="IPR007345">
    <property type="entry name" value="Polysacch_pyruvyl_Trfase"/>
</dbReference>
<sequence length="363" mass="42000">MNPSDMIMNFKRWLKPRALDMSANFWTAMPGHNSVPTYDFNTVTLLDTSLASENSGDHIIMSYAGKVVEELFPESKFEHLKTHDWDWDIERAKKNSLKIVGGTNLISPDVEGFHNPLALPILRLPAYRHSVALLGVGMRFEPGRSQTITPFTSKLLHYVLDPRILHSVRDEQTKQQLAAVGIRNVANTACVTMWNLTPEFNKTIPVSKSENVLTTVTDYRKDPEADRFMLSMLLRKYRHVHAWIQADEDREYITELMGADSGISFIGHDLRELNEFLDEHPHIDYVGTRLHCGVHCLNHRIRSLIIIVDNRAREIHRDTGLPAIERDELRDRLESFIDDDRETRITIPLSEIRRWKQQFLKLK</sequence>
<comment type="caution">
    <text evidence="2">The sequence shown here is derived from an EMBL/GenBank/DDBJ whole genome shotgun (WGS) entry which is preliminary data.</text>
</comment>
<evidence type="ECO:0000259" key="1">
    <source>
        <dbReference type="Pfam" id="PF04230"/>
    </source>
</evidence>
<dbReference type="EMBL" id="WHZU01000006">
    <property type="protein sequence ID" value="NEH11475.1"/>
    <property type="molecule type" value="Genomic_DNA"/>
</dbReference>
<evidence type="ECO:0000313" key="2">
    <source>
        <dbReference type="EMBL" id="NEH11475.1"/>
    </source>
</evidence>
<keyword evidence="3" id="KW-1185">Reference proteome</keyword>